<reference evidence="2 3" key="1">
    <citation type="submission" date="2024-06" db="EMBL/GenBank/DDBJ databases">
        <title>Sorghum-associated microbial communities from plants grown in Nebraska, USA.</title>
        <authorList>
            <person name="Schachtman D."/>
        </authorList>
    </citation>
    <scope>NUCLEOTIDE SEQUENCE [LARGE SCALE GENOMIC DNA]</scope>
    <source>
        <strain evidence="2 3">1288</strain>
    </source>
</reference>
<comment type="caution">
    <text evidence="2">The sequence shown here is derived from an EMBL/GenBank/DDBJ whole genome shotgun (WGS) entry which is preliminary data.</text>
</comment>
<evidence type="ECO:0000313" key="2">
    <source>
        <dbReference type="EMBL" id="MET3656675.1"/>
    </source>
</evidence>
<keyword evidence="1" id="KW-0812">Transmembrane</keyword>
<dbReference type="NCBIfam" id="NF041644">
    <property type="entry name" value="CBO0543_fam"/>
    <property type="match status" value="1"/>
</dbReference>
<dbReference type="InterPro" id="IPR048147">
    <property type="entry name" value="CBO0543-like"/>
</dbReference>
<dbReference type="EMBL" id="JBEPME010000002">
    <property type="protein sequence ID" value="MET3656675.1"/>
    <property type="molecule type" value="Genomic_DNA"/>
</dbReference>
<protein>
    <submittedName>
        <fullName evidence="2">ABC-type Fe3+-siderophore transport system permease subunit</fullName>
    </submittedName>
</protein>
<feature type="transmembrane region" description="Helical" evidence="1">
    <location>
        <begin position="21"/>
        <end position="38"/>
    </location>
</feature>
<evidence type="ECO:0000256" key="1">
    <source>
        <dbReference type="SAM" id="Phobius"/>
    </source>
</evidence>
<keyword evidence="3" id="KW-1185">Reference proteome</keyword>
<feature type="transmembrane region" description="Helical" evidence="1">
    <location>
        <begin position="58"/>
        <end position="80"/>
    </location>
</feature>
<sequence>MKHLKGLNSPLSRKRLSSRNAFLYLPSILVASLLGTYLDLYFVGKQLYEFPVRPFPDVFPINIVFTLIILPMLIALYLYLVDKMSKWSRLIFTFFLSALVPFIEKKSMQLGFFYHENQWNHIYSFIGYFLFLLLIWKIFEWVKSEVRLYMLT</sequence>
<keyword evidence="1" id="KW-1133">Transmembrane helix</keyword>
<organism evidence="2 3">
    <name type="scientific">Sporosarcina psychrophila</name>
    <name type="common">Bacillus psychrophilus</name>
    <dbReference type="NCBI Taxonomy" id="1476"/>
    <lineage>
        <taxon>Bacteria</taxon>
        <taxon>Bacillati</taxon>
        <taxon>Bacillota</taxon>
        <taxon>Bacilli</taxon>
        <taxon>Bacillales</taxon>
        <taxon>Caryophanaceae</taxon>
        <taxon>Sporosarcina</taxon>
    </lineage>
</organism>
<feature type="transmembrane region" description="Helical" evidence="1">
    <location>
        <begin position="123"/>
        <end position="142"/>
    </location>
</feature>
<dbReference type="Proteomes" id="UP001549104">
    <property type="component" value="Unassembled WGS sequence"/>
</dbReference>
<accession>A0ABV2K6H3</accession>
<proteinExistence type="predicted"/>
<feature type="transmembrane region" description="Helical" evidence="1">
    <location>
        <begin position="87"/>
        <end position="103"/>
    </location>
</feature>
<keyword evidence="1" id="KW-0472">Membrane</keyword>
<gene>
    <name evidence="2" type="ORF">ABIC55_001762</name>
</gene>
<evidence type="ECO:0000313" key="3">
    <source>
        <dbReference type="Proteomes" id="UP001549104"/>
    </source>
</evidence>
<name>A0ABV2K6H3_SPOPS</name>